<dbReference type="InterPro" id="IPR036388">
    <property type="entry name" value="WH-like_DNA-bd_sf"/>
</dbReference>
<dbReference type="SMART" id="SM00347">
    <property type="entry name" value="HTH_MARR"/>
    <property type="match status" value="1"/>
</dbReference>
<keyword evidence="3" id="KW-0804">Transcription</keyword>
<dbReference type="PANTHER" id="PTHR33164:SF102">
    <property type="entry name" value="TRANSCRIPTIONAL REGULATORY PROTEIN"/>
    <property type="match status" value="1"/>
</dbReference>
<dbReference type="GO" id="GO:0003677">
    <property type="term" value="F:DNA binding"/>
    <property type="evidence" value="ECO:0007669"/>
    <property type="project" value="UniProtKB-KW"/>
</dbReference>
<dbReference type="EMBL" id="CP042906">
    <property type="protein sequence ID" value="QEX17676.1"/>
    <property type="molecule type" value="Genomic_DNA"/>
</dbReference>
<feature type="domain" description="HTH marR-type" evidence="4">
    <location>
        <begin position="28"/>
        <end position="123"/>
    </location>
</feature>
<dbReference type="InterPro" id="IPR036390">
    <property type="entry name" value="WH_DNA-bd_sf"/>
</dbReference>
<dbReference type="Pfam" id="PF12802">
    <property type="entry name" value="MarR_2"/>
    <property type="match status" value="1"/>
</dbReference>
<gene>
    <name evidence="5" type="primary">mucS</name>
    <name evidence="5" type="ORF">FRZ44_29790</name>
</gene>
<dbReference type="GO" id="GO:0003700">
    <property type="term" value="F:DNA-binding transcription factor activity"/>
    <property type="evidence" value="ECO:0007669"/>
    <property type="project" value="InterPro"/>
</dbReference>
<dbReference type="Gene3D" id="1.10.10.10">
    <property type="entry name" value="Winged helix-like DNA-binding domain superfamily/Winged helix DNA-binding domain"/>
    <property type="match status" value="1"/>
</dbReference>
<evidence type="ECO:0000256" key="2">
    <source>
        <dbReference type="ARBA" id="ARBA00023125"/>
    </source>
</evidence>
<keyword evidence="1" id="KW-0805">Transcription regulation</keyword>
<dbReference type="RefSeq" id="WP_225308264.1">
    <property type="nucleotide sequence ID" value="NZ_CP042906.1"/>
</dbReference>
<dbReference type="InterPro" id="IPR039422">
    <property type="entry name" value="MarR/SlyA-like"/>
</dbReference>
<organism evidence="5 6">
    <name type="scientific">Hypericibacter terrae</name>
    <dbReference type="NCBI Taxonomy" id="2602015"/>
    <lineage>
        <taxon>Bacteria</taxon>
        <taxon>Pseudomonadati</taxon>
        <taxon>Pseudomonadota</taxon>
        <taxon>Alphaproteobacteria</taxon>
        <taxon>Rhodospirillales</taxon>
        <taxon>Dongiaceae</taxon>
        <taxon>Hypericibacter</taxon>
    </lineage>
</organism>
<dbReference type="KEGG" id="htq:FRZ44_29790"/>
<evidence type="ECO:0000256" key="1">
    <source>
        <dbReference type="ARBA" id="ARBA00023015"/>
    </source>
</evidence>
<proteinExistence type="predicted"/>
<evidence type="ECO:0000313" key="5">
    <source>
        <dbReference type="EMBL" id="QEX17676.1"/>
    </source>
</evidence>
<sequence>MTAGYLSTIGLIERLHRQCLEVIKVELDRGGIRDLSNVQAMILFNIGDDELTVGELTQRGYYLGSNVSYNVKKMVENGYLIQERSRHDRRSQIVRLSEKALAVRDRIRVMYDRHVEALGPEMAQLEGVNKSLLKLERFWNNQISIGQRTPSSSQDAAA</sequence>
<keyword evidence="6" id="KW-1185">Reference proteome</keyword>
<evidence type="ECO:0000259" key="4">
    <source>
        <dbReference type="SMART" id="SM00347"/>
    </source>
</evidence>
<name>A0A5J6MS30_9PROT</name>
<dbReference type="SUPFAM" id="SSF46785">
    <property type="entry name" value="Winged helix' DNA-binding domain"/>
    <property type="match status" value="1"/>
</dbReference>
<dbReference type="InterPro" id="IPR023187">
    <property type="entry name" value="Tscrpt_reg_MarR-type_CS"/>
</dbReference>
<accession>A0A5J6MS30</accession>
<reference evidence="5 6" key="1">
    <citation type="submission" date="2019-08" db="EMBL/GenBank/DDBJ databases">
        <title>Hyperibacter terrae gen. nov., sp. nov. and Hyperibacter viscosus sp. nov., two new members in the family Rhodospirillaceae isolated from the rhizosphere of Hypericum perforatum.</title>
        <authorList>
            <person name="Noviana Z."/>
        </authorList>
    </citation>
    <scope>NUCLEOTIDE SEQUENCE [LARGE SCALE GENOMIC DNA]</scope>
    <source>
        <strain evidence="5 6">R5913</strain>
    </source>
</reference>
<dbReference type="InterPro" id="IPR000835">
    <property type="entry name" value="HTH_MarR-typ"/>
</dbReference>
<dbReference type="AlphaFoldDB" id="A0A5J6MS30"/>
<dbReference type="Proteomes" id="UP000326202">
    <property type="component" value="Chromosome"/>
</dbReference>
<keyword evidence="2" id="KW-0238">DNA-binding</keyword>
<dbReference type="PROSITE" id="PS01117">
    <property type="entry name" value="HTH_MARR_1"/>
    <property type="match status" value="1"/>
</dbReference>
<evidence type="ECO:0000313" key="6">
    <source>
        <dbReference type="Proteomes" id="UP000326202"/>
    </source>
</evidence>
<evidence type="ECO:0000256" key="3">
    <source>
        <dbReference type="ARBA" id="ARBA00023163"/>
    </source>
</evidence>
<protein>
    <submittedName>
        <fullName evidence="5">Transcriptional regulator</fullName>
    </submittedName>
</protein>
<dbReference type="PANTHER" id="PTHR33164">
    <property type="entry name" value="TRANSCRIPTIONAL REGULATOR, MARR FAMILY"/>
    <property type="match status" value="1"/>
</dbReference>
<dbReference type="GO" id="GO:0006950">
    <property type="term" value="P:response to stress"/>
    <property type="evidence" value="ECO:0007669"/>
    <property type="project" value="TreeGrafter"/>
</dbReference>